<dbReference type="HOGENOM" id="CLU_028458_3_1_0"/>
<evidence type="ECO:0000256" key="2">
    <source>
        <dbReference type="ARBA" id="ARBA00022723"/>
    </source>
</evidence>
<keyword evidence="5" id="KW-1185">Reference proteome</keyword>
<sequence length="300" mass="33501">MRLVTYLENDLPKLGAVNDDRVVDLARASSGRLPSTMIEFIEMGAQALDFARELVYGSDNPASVPLESVKLLAPIPVPRRNVMCVGWNYAEHFEEGLNKRGPSDAEQMPEYPTFFTKLTTTVIGPGEGVQFNRKISEQVDWEVELAVIIGRRGRNITQEEAMNYVFGYTIANDVSTRDLQRRHGGQWFRGKSLDTHCPMGPWIVTADEIEDPHNLRLSLKVNGVVKQDSSTKYMVFRIPRLIQELSLGSTLLPGDIILTGTPPGVGFARTPAEFLRPGDVMDLEIEKIGRLSNPVVEFND</sequence>
<dbReference type="Proteomes" id="UP000000323">
    <property type="component" value="Chromosome 1"/>
</dbReference>
<gene>
    <name evidence="4" type="ordered locus">Tter_0886</name>
</gene>
<name>D1CFU7_THET1</name>
<dbReference type="Pfam" id="PF01557">
    <property type="entry name" value="FAA_hydrolase"/>
    <property type="match status" value="1"/>
</dbReference>
<dbReference type="SUPFAM" id="SSF56529">
    <property type="entry name" value="FAH"/>
    <property type="match status" value="1"/>
</dbReference>
<dbReference type="KEGG" id="ttr:Tter_0886"/>
<reference evidence="5" key="1">
    <citation type="journal article" date="2010" name="Stand. Genomic Sci.">
        <title>Complete genome sequence of 'Thermobaculum terrenum' type strain (YNP1).</title>
        <authorList>
            <person name="Kiss H."/>
            <person name="Cleland D."/>
            <person name="Lapidus A."/>
            <person name="Lucas S."/>
            <person name="Glavina Del Rio T."/>
            <person name="Nolan M."/>
            <person name="Tice H."/>
            <person name="Han C."/>
            <person name="Goodwin L."/>
            <person name="Pitluck S."/>
            <person name="Liolios K."/>
            <person name="Ivanova N."/>
            <person name="Mavromatis K."/>
            <person name="Ovchinnikova G."/>
            <person name="Pati A."/>
            <person name="Chen A."/>
            <person name="Palaniappan K."/>
            <person name="Land M."/>
            <person name="Hauser L."/>
            <person name="Chang Y."/>
            <person name="Jeffries C."/>
            <person name="Lu M."/>
            <person name="Brettin T."/>
            <person name="Detter J."/>
            <person name="Goker M."/>
            <person name="Tindall B."/>
            <person name="Beck B."/>
            <person name="McDermott T."/>
            <person name="Woyke T."/>
            <person name="Bristow J."/>
            <person name="Eisen J."/>
            <person name="Markowitz V."/>
            <person name="Hugenholtz P."/>
            <person name="Kyrpides N."/>
            <person name="Klenk H."/>
            <person name="Cheng J."/>
        </authorList>
    </citation>
    <scope>NUCLEOTIDE SEQUENCE [LARGE SCALE GENOMIC DNA]</scope>
    <source>
        <strain evidence="5">ATCC BAA-798 / YNP1</strain>
    </source>
</reference>
<evidence type="ECO:0000259" key="3">
    <source>
        <dbReference type="Pfam" id="PF01557"/>
    </source>
</evidence>
<keyword evidence="4" id="KW-0413">Isomerase</keyword>
<dbReference type="PANTHER" id="PTHR42796">
    <property type="entry name" value="FUMARYLACETOACETATE HYDROLASE DOMAIN-CONTAINING PROTEIN 2A-RELATED"/>
    <property type="match status" value="1"/>
</dbReference>
<accession>D1CFU7</accession>
<protein>
    <submittedName>
        <fullName evidence="4">5-carboxymethyl-2-hydroxymuconateDelta-isomerase</fullName>
        <ecNumber evidence="4">5.3.3.10</ecNumber>
    </submittedName>
</protein>
<evidence type="ECO:0000313" key="4">
    <source>
        <dbReference type="EMBL" id="ACZ41803.1"/>
    </source>
</evidence>
<organism evidence="4 5">
    <name type="scientific">Thermobaculum terrenum (strain ATCC BAA-798 / CCMEE 7001 / YNP1)</name>
    <dbReference type="NCBI Taxonomy" id="525904"/>
    <lineage>
        <taxon>Bacteria</taxon>
        <taxon>Bacillati</taxon>
        <taxon>Chloroflexota</taxon>
        <taxon>Chloroflexia</taxon>
        <taxon>Candidatus Thermobaculales</taxon>
        <taxon>Candidatus Thermobaculaceae</taxon>
        <taxon>Thermobaculum</taxon>
    </lineage>
</organism>
<dbReference type="RefSeq" id="WP_012874838.1">
    <property type="nucleotide sequence ID" value="NC_013525.1"/>
</dbReference>
<dbReference type="Gene3D" id="3.90.850.10">
    <property type="entry name" value="Fumarylacetoacetase-like, C-terminal domain"/>
    <property type="match status" value="1"/>
</dbReference>
<proteinExistence type="inferred from homology"/>
<dbReference type="InterPro" id="IPR051121">
    <property type="entry name" value="FAH"/>
</dbReference>
<dbReference type="InterPro" id="IPR036663">
    <property type="entry name" value="Fumarylacetoacetase_C_sf"/>
</dbReference>
<dbReference type="eggNOG" id="COG0179">
    <property type="taxonomic scope" value="Bacteria"/>
</dbReference>
<dbReference type="STRING" id="525904.Tter_0886"/>
<dbReference type="EC" id="5.3.3.10" evidence="4"/>
<dbReference type="FunFam" id="3.90.850.10:FF:000002">
    <property type="entry name" value="2-hydroxyhepta-2,4-diene-1,7-dioate isomerase"/>
    <property type="match status" value="1"/>
</dbReference>
<dbReference type="GO" id="GO:0019752">
    <property type="term" value="P:carboxylic acid metabolic process"/>
    <property type="evidence" value="ECO:0007669"/>
    <property type="project" value="UniProtKB-ARBA"/>
</dbReference>
<dbReference type="EMBL" id="CP001825">
    <property type="protein sequence ID" value="ACZ41803.1"/>
    <property type="molecule type" value="Genomic_DNA"/>
</dbReference>
<dbReference type="InterPro" id="IPR011234">
    <property type="entry name" value="Fumarylacetoacetase-like_C"/>
</dbReference>
<dbReference type="GO" id="GO:0008704">
    <property type="term" value="F:5-carboxymethyl-2-hydroxymuconate delta-isomerase activity"/>
    <property type="evidence" value="ECO:0007669"/>
    <property type="project" value="UniProtKB-EC"/>
</dbReference>
<feature type="domain" description="Fumarylacetoacetase-like C-terminal" evidence="3">
    <location>
        <begin position="82"/>
        <end position="296"/>
    </location>
</feature>
<evidence type="ECO:0000313" key="5">
    <source>
        <dbReference type="Proteomes" id="UP000000323"/>
    </source>
</evidence>
<keyword evidence="2" id="KW-0479">Metal-binding</keyword>
<dbReference type="AlphaFoldDB" id="D1CFU7"/>
<dbReference type="PANTHER" id="PTHR42796:SF4">
    <property type="entry name" value="FUMARYLACETOACETATE HYDROLASE DOMAIN-CONTAINING PROTEIN 2A"/>
    <property type="match status" value="1"/>
</dbReference>
<evidence type="ECO:0000256" key="1">
    <source>
        <dbReference type="ARBA" id="ARBA00010211"/>
    </source>
</evidence>
<dbReference type="GO" id="GO:0046872">
    <property type="term" value="F:metal ion binding"/>
    <property type="evidence" value="ECO:0007669"/>
    <property type="project" value="UniProtKB-KW"/>
</dbReference>
<dbReference type="OrthoDB" id="9805307at2"/>
<comment type="similarity">
    <text evidence="1">Belongs to the FAH family.</text>
</comment>